<name>A0A9W7GTH2_HIBTR</name>
<accession>A0A9W7GTH2</accession>
<dbReference type="EMBL" id="BSYR01000003">
    <property type="protein sequence ID" value="GMI65340.1"/>
    <property type="molecule type" value="Genomic_DNA"/>
</dbReference>
<dbReference type="OrthoDB" id="10611399at2759"/>
<protein>
    <submittedName>
        <fullName evidence="2">Uncharacterized protein</fullName>
    </submittedName>
</protein>
<evidence type="ECO:0000256" key="1">
    <source>
        <dbReference type="SAM" id="Phobius"/>
    </source>
</evidence>
<keyword evidence="1" id="KW-0812">Transmembrane</keyword>
<dbReference type="Proteomes" id="UP001165190">
    <property type="component" value="Unassembled WGS sequence"/>
</dbReference>
<dbReference type="AlphaFoldDB" id="A0A9W7GTH2"/>
<gene>
    <name evidence="2" type="ORF">HRI_000203300</name>
</gene>
<comment type="caution">
    <text evidence="2">The sequence shown here is derived from an EMBL/GenBank/DDBJ whole genome shotgun (WGS) entry which is preliminary data.</text>
</comment>
<dbReference type="InterPro" id="IPR004158">
    <property type="entry name" value="DUF247_pln"/>
</dbReference>
<evidence type="ECO:0000313" key="3">
    <source>
        <dbReference type="Proteomes" id="UP001165190"/>
    </source>
</evidence>
<feature type="transmembrane region" description="Helical" evidence="1">
    <location>
        <begin position="70"/>
        <end position="94"/>
    </location>
</feature>
<sequence length="95" mass="11322">MRNRGEEHIRIAVQDLISSYETMASDDFIMSSKCCIFKTPSILHRHNSYCRHWWPRWHAFYMHNYFGKPWAVVSQVFAIIILTLTALQTLYSIIK</sequence>
<organism evidence="2 3">
    <name type="scientific">Hibiscus trionum</name>
    <name type="common">Flower of an hour</name>
    <dbReference type="NCBI Taxonomy" id="183268"/>
    <lineage>
        <taxon>Eukaryota</taxon>
        <taxon>Viridiplantae</taxon>
        <taxon>Streptophyta</taxon>
        <taxon>Embryophyta</taxon>
        <taxon>Tracheophyta</taxon>
        <taxon>Spermatophyta</taxon>
        <taxon>Magnoliopsida</taxon>
        <taxon>eudicotyledons</taxon>
        <taxon>Gunneridae</taxon>
        <taxon>Pentapetalae</taxon>
        <taxon>rosids</taxon>
        <taxon>malvids</taxon>
        <taxon>Malvales</taxon>
        <taxon>Malvaceae</taxon>
        <taxon>Malvoideae</taxon>
        <taxon>Hibiscus</taxon>
    </lineage>
</organism>
<keyword evidence="1" id="KW-1133">Transmembrane helix</keyword>
<evidence type="ECO:0000313" key="2">
    <source>
        <dbReference type="EMBL" id="GMI65340.1"/>
    </source>
</evidence>
<reference evidence="2" key="1">
    <citation type="submission" date="2023-05" db="EMBL/GenBank/DDBJ databases">
        <title>Genome and transcriptome analyses reveal genes involved in the formation of fine ridges on petal epidermal cells in Hibiscus trionum.</title>
        <authorList>
            <person name="Koshimizu S."/>
            <person name="Masuda S."/>
            <person name="Ishii T."/>
            <person name="Shirasu K."/>
            <person name="Hoshino A."/>
            <person name="Arita M."/>
        </authorList>
    </citation>
    <scope>NUCLEOTIDE SEQUENCE</scope>
    <source>
        <strain evidence="2">Hamamatsu line</strain>
    </source>
</reference>
<keyword evidence="1" id="KW-0472">Membrane</keyword>
<keyword evidence="3" id="KW-1185">Reference proteome</keyword>
<proteinExistence type="predicted"/>
<dbReference type="Pfam" id="PF03140">
    <property type="entry name" value="DUF247"/>
    <property type="match status" value="1"/>
</dbReference>